<dbReference type="Proteomes" id="UP001209701">
    <property type="component" value="Unassembled WGS sequence"/>
</dbReference>
<evidence type="ECO:0000313" key="2">
    <source>
        <dbReference type="EMBL" id="MCV2370062.1"/>
    </source>
</evidence>
<name>A0ABT2YJ85_9BURK</name>
<reference evidence="2 3" key="1">
    <citation type="submission" date="2021-11" db="EMBL/GenBank/DDBJ databases">
        <authorList>
            <person name="Liang Q."/>
            <person name="Mou H."/>
            <person name="Liu Z."/>
        </authorList>
    </citation>
    <scope>NUCLEOTIDE SEQUENCE [LARGE SCALE GENOMIC DNA]</scope>
    <source>
        <strain evidence="2 3">CHU3</strain>
    </source>
</reference>
<organism evidence="2 3">
    <name type="scientific">Roseateles oligotrophus</name>
    <dbReference type="NCBI Taxonomy" id="1769250"/>
    <lineage>
        <taxon>Bacteria</taxon>
        <taxon>Pseudomonadati</taxon>
        <taxon>Pseudomonadota</taxon>
        <taxon>Betaproteobacteria</taxon>
        <taxon>Burkholderiales</taxon>
        <taxon>Sphaerotilaceae</taxon>
        <taxon>Roseateles</taxon>
    </lineage>
</organism>
<dbReference type="RefSeq" id="WP_263572645.1">
    <property type="nucleotide sequence ID" value="NZ_JAJIRN010000008.1"/>
</dbReference>
<protein>
    <submittedName>
        <fullName evidence="2">Beta-lactamase family protein</fullName>
    </submittedName>
</protein>
<evidence type="ECO:0000313" key="3">
    <source>
        <dbReference type="Proteomes" id="UP001209701"/>
    </source>
</evidence>
<keyword evidence="3" id="KW-1185">Reference proteome</keyword>
<gene>
    <name evidence="2" type="ORF">LNV07_18425</name>
</gene>
<dbReference type="InterPro" id="IPR001466">
    <property type="entry name" value="Beta-lactam-related"/>
</dbReference>
<evidence type="ECO:0000259" key="1">
    <source>
        <dbReference type="Pfam" id="PF00144"/>
    </source>
</evidence>
<dbReference type="InterPro" id="IPR012338">
    <property type="entry name" value="Beta-lactam/transpept-like"/>
</dbReference>
<feature type="domain" description="Beta-lactamase-related" evidence="1">
    <location>
        <begin position="15"/>
        <end position="337"/>
    </location>
</feature>
<dbReference type="PANTHER" id="PTHR46825:SF9">
    <property type="entry name" value="BETA-LACTAMASE-RELATED DOMAIN-CONTAINING PROTEIN"/>
    <property type="match status" value="1"/>
</dbReference>
<sequence length="533" mass="57997">MTLNIDQVSLENRVDALFAAQQGQAVPGYSVGVMLKGQVLLSKGYGMASLEHGRPLSGSTVFRIASVSKQFTVSAVLMLAAQGRLGLNDDIRQHIPELAELPEQVCIEHLMRNTSGLPDFLEMLRLGGVGLDLNFSRARMLALIAQNRHLSFKPGSRFLYCNTNFLLLGVLVERLSGQTLSSYLNEQIFKPLGMQQTQMALATDEIVQRLATPYLQQEGGSYRRAMHGFEQGGEGGMTSSVNDLLLWSRQFEQARLAPADLAAQLGAATELSGGHTSAYARGMECGMFAGLATLGHGGLWPGFKTEFLRIAERELTVVVIANGAHLEPYRMAREVAAEVLGIRPYGAMPVAAESEGLQGEWFSPATADEAEPGLLQLAFKNGKLMATQWGMPFQLVPTGDGRWLPLRGAYEFVLKQLAPDRLEVAVGAGRVMRYERLLKRPELGSDLDGSYLCSDGSTRWTIAGPQVRLSGAVFTDGGSGSLHALPGDVFELQSASYGFKASQLLRPQRQGGGQVSHFFLDTSRNKNLRFDRV</sequence>
<dbReference type="EMBL" id="JAJIRN010000008">
    <property type="protein sequence ID" value="MCV2370062.1"/>
    <property type="molecule type" value="Genomic_DNA"/>
</dbReference>
<dbReference type="Pfam" id="PF00144">
    <property type="entry name" value="Beta-lactamase"/>
    <property type="match status" value="1"/>
</dbReference>
<dbReference type="Gene3D" id="3.40.710.10">
    <property type="entry name" value="DD-peptidase/beta-lactamase superfamily"/>
    <property type="match status" value="1"/>
</dbReference>
<comment type="caution">
    <text evidence="2">The sequence shown here is derived from an EMBL/GenBank/DDBJ whole genome shotgun (WGS) entry which is preliminary data.</text>
</comment>
<accession>A0ABT2YJ85</accession>
<dbReference type="InterPro" id="IPR050491">
    <property type="entry name" value="AmpC-like"/>
</dbReference>
<dbReference type="SUPFAM" id="SSF56601">
    <property type="entry name" value="beta-lactamase/transpeptidase-like"/>
    <property type="match status" value="1"/>
</dbReference>
<proteinExistence type="predicted"/>
<dbReference type="PANTHER" id="PTHR46825">
    <property type="entry name" value="D-ALANYL-D-ALANINE-CARBOXYPEPTIDASE/ENDOPEPTIDASE AMPH"/>
    <property type="match status" value="1"/>
</dbReference>